<accession>A0AAW1SQ51</accession>
<dbReference type="EMBL" id="JALJOV010001117">
    <property type="protein sequence ID" value="KAK9854169.1"/>
    <property type="molecule type" value="Genomic_DNA"/>
</dbReference>
<dbReference type="AlphaFoldDB" id="A0AAW1SQ51"/>
<dbReference type="Proteomes" id="UP001485043">
    <property type="component" value="Unassembled WGS sequence"/>
</dbReference>
<organism evidence="1 2">
    <name type="scientific">Apatococcus fuscideae</name>
    <dbReference type="NCBI Taxonomy" id="2026836"/>
    <lineage>
        <taxon>Eukaryota</taxon>
        <taxon>Viridiplantae</taxon>
        <taxon>Chlorophyta</taxon>
        <taxon>core chlorophytes</taxon>
        <taxon>Trebouxiophyceae</taxon>
        <taxon>Chlorellales</taxon>
        <taxon>Chlorellaceae</taxon>
        <taxon>Apatococcus</taxon>
    </lineage>
</organism>
<evidence type="ECO:0008006" key="3">
    <source>
        <dbReference type="Google" id="ProtNLM"/>
    </source>
</evidence>
<proteinExistence type="predicted"/>
<dbReference type="PANTHER" id="PTHR34687:SF1">
    <property type="entry name" value="CHAPERONE PROTEIN DNAJ-LIKE PROTEIN"/>
    <property type="match status" value="1"/>
</dbReference>
<name>A0AAW1SQ51_9CHLO</name>
<gene>
    <name evidence="1" type="ORF">WJX84_001306</name>
</gene>
<evidence type="ECO:0000313" key="1">
    <source>
        <dbReference type="EMBL" id="KAK9854169.1"/>
    </source>
</evidence>
<sequence length="76" mass="7937">MQSREDSSDGMRECPTCGGSGTVECVCTRWRDGDVGCGICGGSGRMTCQSCKGGGTGVPIAARMYIQRDQPKRGGQ</sequence>
<reference evidence="1 2" key="1">
    <citation type="journal article" date="2024" name="Nat. Commun.">
        <title>Phylogenomics reveals the evolutionary origins of lichenization in chlorophyte algae.</title>
        <authorList>
            <person name="Puginier C."/>
            <person name="Libourel C."/>
            <person name="Otte J."/>
            <person name="Skaloud P."/>
            <person name="Haon M."/>
            <person name="Grisel S."/>
            <person name="Petersen M."/>
            <person name="Berrin J.G."/>
            <person name="Delaux P.M."/>
            <person name="Dal Grande F."/>
            <person name="Keller J."/>
        </authorList>
    </citation>
    <scope>NUCLEOTIDE SEQUENCE [LARGE SCALE GENOMIC DNA]</scope>
    <source>
        <strain evidence="1 2">SAG 2523</strain>
    </source>
</reference>
<comment type="caution">
    <text evidence="1">The sequence shown here is derived from an EMBL/GenBank/DDBJ whole genome shotgun (WGS) entry which is preliminary data.</text>
</comment>
<protein>
    <recommendedName>
        <fullName evidence="3">Molecular chaperone DnaJ</fullName>
    </recommendedName>
</protein>
<keyword evidence="2" id="KW-1185">Reference proteome</keyword>
<dbReference type="PANTHER" id="PTHR34687">
    <property type="entry name" value="CHAPERONE PROTEIN DNAJ-LIKE PROTEIN"/>
    <property type="match status" value="1"/>
</dbReference>
<evidence type="ECO:0000313" key="2">
    <source>
        <dbReference type="Proteomes" id="UP001485043"/>
    </source>
</evidence>